<feature type="domain" description="S1 motif" evidence="2">
    <location>
        <begin position="71"/>
        <end position="133"/>
    </location>
</feature>
<protein>
    <submittedName>
        <fullName evidence="3">GntR family transcriptional regulator</fullName>
    </submittedName>
</protein>
<dbReference type="PIRSF" id="PIRSF012524">
    <property type="entry name" value="YitL_S1"/>
    <property type="match status" value="1"/>
</dbReference>
<dbReference type="Pfam" id="PF13509">
    <property type="entry name" value="S1_2"/>
    <property type="match status" value="2"/>
</dbReference>
<dbReference type="PANTHER" id="PTHR37296:SF1">
    <property type="entry name" value="CONSERVED VIRULENCE FACTOR B"/>
    <property type="match status" value="1"/>
</dbReference>
<feature type="domain" description="S1 motif" evidence="2">
    <location>
        <begin position="146"/>
        <end position="208"/>
    </location>
</feature>
<reference evidence="3 4" key="1">
    <citation type="submission" date="2021-06" db="EMBL/GenBank/DDBJ databases">
        <title>Differences between aerobic and microaerobic xylene degrading microbial communities.</title>
        <authorList>
            <person name="Banerjee S."/>
            <person name="Tancsics A."/>
        </authorList>
    </citation>
    <scope>NUCLEOTIDE SEQUENCE [LARGE SCALE GENOMIC DNA]</scope>
    <source>
        <strain evidence="3 4">MAP12</strain>
    </source>
</reference>
<comment type="similarity">
    <text evidence="1">Belongs to the CvfB family.</text>
</comment>
<proteinExistence type="inferred from homology"/>
<organism evidence="3 4">
    <name type="scientific">Geopseudomonas aromaticivorans</name>
    <dbReference type="NCBI Taxonomy" id="2849492"/>
    <lineage>
        <taxon>Bacteria</taxon>
        <taxon>Pseudomonadati</taxon>
        <taxon>Pseudomonadota</taxon>
        <taxon>Gammaproteobacteria</taxon>
        <taxon>Pseudomonadales</taxon>
        <taxon>Pseudomonadaceae</taxon>
        <taxon>Geopseudomonas</taxon>
    </lineage>
</organism>
<sequence>MALIGRFNSLQVVKHTDFGLYLDGGPDGEILLPKRYVPKGEPCEIGDWLNVFVYLDSEDRIIATTQTPKVQVGGFASLKVVEISHVGLFLDWGLPKDLFLPHSEEKRPLQVGDYCVVHVYLDARTRRITATARLDRYLDKIPPNYQPGQAVELLVVERTDLGFKAIVNGKHWGLIHKNELFKFLRPGMQESGYIREVRADGKISLSLQPIGKVAADSLGEQILAKLRAEGGSLALSDKSPPEVISRLFGVSKGNFKKAIGALYKQGLIVILDERIELR</sequence>
<evidence type="ECO:0000313" key="4">
    <source>
        <dbReference type="Proteomes" id="UP000813068"/>
    </source>
</evidence>
<dbReference type="Proteomes" id="UP000813068">
    <property type="component" value="Unassembled WGS sequence"/>
</dbReference>
<name>A0ABS6N0I7_9GAMM</name>
<dbReference type="InterPro" id="IPR039566">
    <property type="entry name" value="CvfB_S1_st"/>
</dbReference>
<evidence type="ECO:0000256" key="1">
    <source>
        <dbReference type="PIRNR" id="PIRNR012524"/>
    </source>
</evidence>
<keyword evidence="4" id="KW-1185">Reference proteome</keyword>
<dbReference type="InterPro" id="IPR003029">
    <property type="entry name" value="S1_domain"/>
</dbReference>
<evidence type="ECO:0000313" key="3">
    <source>
        <dbReference type="EMBL" id="MBV2134551.1"/>
    </source>
</evidence>
<feature type="domain" description="S1 motif" evidence="2">
    <location>
        <begin position="3"/>
        <end position="66"/>
    </location>
</feature>
<dbReference type="InterPro" id="IPR040764">
    <property type="entry name" value="CvfB_WH"/>
</dbReference>
<dbReference type="RefSeq" id="WP_217682997.1">
    <property type="nucleotide sequence ID" value="NZ_JAHRGL010000062.1"/>
</dbReference>
<dbReference type="SMART" id="SM00316">
    <property type="entry name" value="S1"/>
    <property type="match status" value="3"/>
</dbReference>
<gene>
    <name evidence="3" type="ORF">KRX52_17370</name>
</gene>
<accession>A0ABS6N0I7</accession>
<dbReference type="InterPro" id="IPR014464">
    <property type="entry name" value="CvfB_fam"/>
</dbReference>
<dbReference type="PANTHER" id="PTHR37296">
    <property type="entry name" value="CONSERVED VIRULENCE FACTOR B"/>
    <property type="match status" value="1"/>
</dbReference>
<comment type="caution">
    <text evidence="3">The sequence shown here is derived from an EMBL/GenBank/DDBJ whole genome shotgun (WGS) entry which is preliminary data.</text>
</comment>
<dbReference type="EMBL" id="JAHRGL010000062">
    <property type="protein sequence ID" value="MBV2134551.1"/>
    <property type="molecule type" value="Genomic_DNA"/>
</dbReference>
<dbReference type="Pfam" id="PF17783">
    <property type="entry name" value="WHD_CvfB"/>
    <property type="match status" value="1"/>
</dbReference>
<evidence type="ECO:0000259" key="2">
    <source>
        <dbReference type="SMART" id="SM00316"/>
    </source>
</evidence>